<organism evidence="7 8">
    <name type="scientific">Hibiscus sabdariffa</name>
    <name type="common">roselle</name>
    <dbReference type="NCBI Taxonomy" id="183260"/>
    <lineage>
        <taxon>Eukaryota</taxon>
        <taxon>Viridiplantae</taxon>
        <taxon>Streptophyta</taxon>
        <taxon>Embryophyta</taxon>
        <taxon>Tracheophyta</taxon>
        <taxon>Spermatophyta</taxon>
        <taxon>Magnoliopsida</taxon>
        <taxon>eudicotyledons</taxon>
        <taxon>Gunneridae</taxon>
        <taxon>Pentapetalae</taxon>
        <taxon>rosids</taxon>
        <taxon>malvids</taxon>
        <taxon>Malvales</taxon>
        <taxon>Malvaceae</taxon>
        <taxon>Malvoideae</taxon>
        <taxon>Hibiscus</taxon>
    </lineage>
</organism>
<keyword evidence="6" id="KW-0503">Monooxygenase</keyword>
<protein>
    <recommendedName>
        <fullName evidence="9">Cytochrome P450</fullName>
    </recommendedName>
</protein>
<dbReference type="PANTHER" id="PTHR47947:SF2">
    <property type="entry name" value="CYTOCHROME P450 82C3-LIKE"/>
    <property type="match status" value="1"/>
</dbReference>
<keyword evidence="2" id="KW-0349">Heme</keyword>
<evidence type="ECO:0000313" key="8">
    <source>
        <dbReference type="Proteomes" id="UP001396334"/>
    </source>
</evidence>
<evidence type="ECO:0000256" key="6">
    <source>
        <dbReference type="ARBA" id="ARBA00023033"/>
    </source>
</evidence>
<sequence length="90" mass="10241">MTTHKDVDVRKQNFELIPFSSGRRMCPRVSFVLQILQLMLANLLNWFEFETPSGEAVDMREAAGLTSAKVTPLEVHITPRLPAFVYDTNC</sequence>
<comment type="similarity">
    <text evidence="1">Belongs to the cytochrome P450 family.</text>
</comment>
<dbReference type="Gene3D" id="1.10.630.10">
    <property type="entry name" value="Cytochrome P450"/>
    <property type="match status" value="1"/>
</dbReference>
<name>A0ABR2SZE9_9ROSI</name>
<evidence type="ECO:0000256" key="3">
    <source>
        <dbReference type="ARBA" id="ARBA00022723"/>
    </source>
</evidence>
<keyword evidence="5" id="KW-0408">Iron</keyword>
<evidence type="ECO:0000256" key="1">
    <source>
        <dbReference type="ARBA" id="ARBA00010617"/>
    </source>
</evidence>
<accession>A0ABR2SZE9</accession>
<dbReference type="EMBL" id="JBBPBN010000010">
    <property type="protein sequence ID" value="KAK9030615.1"/>
    <property type="molecule type" value="Genomic_DNA"/>
</dbReference>
<evidence type="ECO:0000256" key="2">
    <source>
        <dbReference type="ARBA" id="ARBA00022617"/>
    </source>
</evidence>
<evidence type="ECO:0000256" key="5">
    <source>
        <dbReference type="ARBA" id="ARBA00023004"/>
    </source>
</evidence>
<reference evidence="7 8" key="1">
    <citation type="journal article" date="2024" name="G3 (Bethesda)">
        <title>Genome assembly of Hibiscus sabdariffa L. provides insights into metabolisms of medicinal natural products.</title>
        <authorList>
            <person name="Kim T."/>
        </authorList>
    </citation>
    <scope>NUCLEOTIDE SEQUENCE [LARGE SCALE GENOMIC DNA]</scope>
    <source>
        <strain evidence="7">TK-2024</strain>
        <tissue evidence="7">Old leaves</tissue>
    </source>
</reference>
<keyword evidence="8" id="KW-1185">Reference proteome</keyword>
<dbReference type="InterPro" id="IPR036396">
    <property type="entry name" value="Cyt_P450_sf"/>
</dbReference>
<keyword evidence="3" id="KW-0479">Metal-binding</keyword>
<proteinExistence type="inferred from homology"/>
<evidence type="ECO:0000313" key="7">
    <source>
        <dbReference type="EMBL" id="KAK9030615.1"/>
    </source>
</evidence>
<dbReference type="PANTHER" id="PTHR47947">
    <property type="entry name" value="CYTOCHROME P450 82C3-RELATED"/>
    <property type="match status" value="1"/>
</dbReference>
<gene>
    <name evidence="7" type="ORF">V6N11_032037</name>
</gene>
<dbReference type="InterPro" id="IPR001128">
    <property type="entry name" value="Cyt_P450"/>
</dbReference>
<dbReference type="Pfam" id="PF00067">
    <property type="entry name" value="p450"/>
    <property type="match status" value="1"/>
</dbReference>
<evidence type="ECO:0008006" key="9">
    <source>
        <dbReference type="Google" id="ProtNLM"/>
    </source>
</evidence>
<dbReference type="Proteomes" id="UP001396334">
    <property type="component" value="Unassembled WGS sequence"/>
</dbReference>
<evidence type="ECO:0000256" key="4">
    <source>
        <dbReference type="ARBA" id="ARBA00023002"/>
    </source>
</evidence>
<dbReference type="InterPro" id="IPR050651">
    <property type="entry name" value="Plant_Cytochrome_P450_Monoox"/>
</dbReference>
<keyword evidence="4" id="KW-0560">Oxidoreductase</keyword>
<comment type="caution">
    <text evidence="7">The sequence shown here is derived from an EMBL/GenBank/DDBJ whole genome shotgun (WGS) entry which is preliminary data.</text>
</comment>
<dbReference type="SUPFAM" id="SSF48264">
    <property type="entry name" value="Cytochrome P450"/>
    <property type="match status" value="1"/>
</dbReference>